<protein>
    <submittedName>
        <fullName evidence="2">Cysteine rich secreted protein</fullName>
    </submittedName>
</protein>
<dbReference type="EMBL" id="AK418245">
    <property type="protein sequence ID" value="BAN21460.1"/>
    <property type="molecule type" value="mRNA"/>
</dbReference>
<reference evidence="2" key="1">
    <citation type="journal article" date="2013" name="PLoS ONE">
        <title>Gene expression in gut symbiotic organ of stinkbug affected by extracellular bacterial symbiont.</title>
        <authorList>
            <person name="Futahashi R."/>
            <person name="Tanaka K."/>
            <person name="Tanahashi M."/>
            <person name="Nikoh N."/>
            <person name="Kikuchi Y."/>
            <person name="Lee B.L."/>
            <person name="Fukatsu T."/>
        </authorList>
    </citation>
    <scope>NUCLEOTIDE SEQUENCE</scope>
    <source>
        <tissue evidence="2">Midgut</tissue>
    </source>
</reference>
<dbReference type="AlphaFoldDB" id="R4WKU9"/>
<keyword evidence="1" id="KW-0732">Signal</keyword>
<evidence type="ECO:0000313" key="2">
    <source>
        <dbReference type="EMBL" id="BAN21460.1"/>
    </source>
</evidence>
<sequence>MFKIILISLALFCHLGLAVTINKAWCGGRAFCFEGEHCCDSSRHLCCPSGQSCCKPVKWVKAMCCRDIVPFEEPVKQIYSNILKENPNLERA</sequence>
<proteinExistence type="evidence at transcript level"/>
<feature type="signal peptide" evidence="1">
    <location>
        <begin position="1"/>
        <end position="18"/>
    </location>
</feature>
<feature type="chain" id="PRO_5004372393" evidence="1">
    <location>
        <begin position="19"/>
        <end position="92"/>
    </location>
</feature>
<accession>R4WKU9</accession>
<organism evidence="2">
    <name type="scientific">Riptortus pedestris</name>
    <name type="common">Bean bug</name>
    <dbReference type="NCBI Taxonomy" id="329032"/>
    <lineage>
        <taxon>Eukaryota</taxon>
        <taxon>Metazoa</taxon>
        <taxon>Ecdysozoa</taxon>
        <taxon>Arthropoda</taxon>
        <taxon>Hexapoda</taxon>
        <taxon>Insecta</taxon>
        <taxon>Pterygota</taxon>
        <taxon>Neoptera</taxon>
        <taxon>Paraneoptera</taxon>
        <taxon>Hemiptera</taxon>
        <taxon>Heteroptera</taxon>
        <taxon>Panheteroptera</taxon>
        <taxon>Pentatomomorpha</taxon>
        <taxon>Coreoidea</taxon>
        <taxon>Alydidae</taxon>
        <taxon>Riptortus</taxon>
    </lineage>
</organism>
<name>R4WKU9_RIPPE</name>
<evidence type="ECO:0000256" key="1">
    <source>
        <dbReference type="SAM" id="SignalP"/>
    </source>
</evidence>